<reference evidence="2" key="1">
    <citation type="submission" date="2021-06" db="EMBL/GenBank/DDBJ databases">
        <authorList>
            <person name="Kallberg Y."/>
            <person name="Tangrot J."/>
            <person name="Rosling A."/>
        </authorList>
    </citation>
    <scope>NUCLEOTIDE SEQUENCE</scope>
    <source>
        <strain evidence="2">FL130A</strain>
    </source>
</reference>
<dbReference type="GO" id="GO:0006313">
    <property type="term" value="P:DNA transposition"/>
    <property type="evidence" value="ECO:0007669"/>
    <property type="project" value="InterPro"/>
</dbReference>
<dbReference type="Proteomes" id="UP000789508">
    <property type="component" value="Unassembled WGS sequence"/>
</dbReference>
<dbReference type="InterPro" id="IPR002492">
    <property type="entry name" value="Transposase_Tc1-like"/>
</dbReference>
<dbReference type="OrthoDB" id="2365341at2759"/>
<dbReference type="SUPFAM" id="SSF46689">
    <property type="entry name" value="Homeodomain-like"/>
    <property type="match status" value="1"/>
</dbReference>
<dbReference type="Gene3D" id="1.10.10.60">
    <property type="entry name" value="Homeodomain-like"/>
    <property type="match status" value="1"/>
</dbReference>
<feature type="domain" description="Transposase Tc1-like" evidence="1">
    <location>
        <begin position="82"/>
        <end position="142"/>
    </location>
</feature>
<dbReference type="EMBL" id="CAJVPS010005033">
    <property type="protein sequence ID" value="CAG8610659.1"/>
    <property type="molecule type" value="Genomic_DNA"/>
</dbReference>
<dbReference type="GO" id="GO:0015074">
    <property type="term" value="P:DNA integration"/>
    <property type="evidence" value="ECO:0007669"/>
    <property type="project" value="InterPro"/>
</dbReference>
<keyword evidence="3" id="KW-1185">Reference proteome</keyword>
<comment type="caution">
    <text evidence="2">The sequence shown here is derived from an EMBL/GenBank/DDBJ whole genome shotgun (WGS) entry which is preliminary data.</text>
</comment>
<dbReference type="AlphaFoldDB" id="A0A9N9GLM3"/>
<evidence type="ECO:0000313" key="2">
    <source>
        <dbReference type="EMBL" id="CAG8610659.1"/>
    </source>
</evidence>
<evidence type="ECO:0000313" key="3">
    <source>
        <dbReference type="Proteomes" id="UP000789508"/>
    </source>
</evidence>
<organism evidence="2 3">
    <name type="scientific">Ambispora leptoticha</name>
    <dbReference type="NCBI Taxonomy" id="144679"/>
    <lineage>
        <taxon>Eukaryota</taxon>
        <taxon>Fungi</taxon>
        <taxon>Fungi incertae sedis</taxon>
        <taxon>Mucoromycota</taxon>
        <taxon>Glomeromycotina</taxon>
        <taxon>Glomeromycetes</taxon>
        <taxon>Archaeosporales</taxon>
        <taxon>Ambisporaceae</taxon>
        <taxon>Ambispora</taxon>
    </lineage>
</organism>
<sequence length="142" mass="16559">MPRGTEPTVAECWQIVGMHRVGTTFRQISILIGKSKNCVANVVKRWKETGDPLPNKHTGRNSIICNIDLLRVELLTLSNYKSSLNQLTETWNTNNADLQVSPRTFRHCLYSLNIRRRVALRKPYLPEDSRIKRYRWACRHIN</sequence>
<name>A0A9N9GLM3_9GLOM</name>
<dbReference type="InterPro" id="IPR009057">
    <property type="entry name" value="Homeodomain-like_sf"/>
</dbReference>
<gene>
    <name evidence="2" type="ORF">ALEPTO_LOCUS8547</name>
</gene>
<dbReference type="Pfam" id="PF01498">
    <property type="entry name" value="HTH_Tnp_Tc3_2"/>
    <property type="match status" value="1"/>
</dbReference>
<proteinExistence type="predicted"/>
<accession>A0A9N9GLM3</accession>
<evidence type="ECO:0000259" key="1">
    <source>
        <dbReference type="Pfam" id="PF01498"/>
    </source>
</evidence>
<protein>
    <submittedName>
        <fullName evidence="2">8762_t:CDS:1</fullName>
    </submittedName>
</protein>
<dbReference type="GO" id="GO:0003677">
    <property type="term" value="F:DNA binding"/>
    <property type="evidence" value="ECO:0007669"/>
    <property type="project" value="InterPro"/>
</dbReference>